<gene>
    <name evidence="5" type="ORF">SI8410_05006559</name>
</gene>
<reference evidence="5" key="1">
    <citation type="submission" date="2020-02" db="EMBL/GenBank/DDBJ databases">
        <authorList>
            <person name="Scholz U."/>
            <person name="Mascher M."/>
            <person name="Fiebig A."/>
        </authorList>
    </citation>
    <scope>NUCLEOTIDE SEQUENCE</scope>
</reference>
<dbReference type="Gene3D" id="3.80.10.10">
    <property type="entry name" value="Ribonuclease Inhibitor"/>
    <property type="match status" value="2"/>
</dbReference>
<dbReference type="FunFam" id="3.80.10.10:FF:000383">
    <property type="entry name" value="Leucine-rich repeat receptor protein kinase EMS1"/>
    <property type="match status" value="1"/>
</dbReference>
<dbReference type="PANTHER" id="PTHR48007">
    <property type="entry name" value="LEUCINE-RICH REPEAT RECEPTOR-LIKE PROTEIN KINASE PXC1"/>
    <property type="match status" value="1"/>
</dbReference>
<dbReference type="InterPro" id="IPR001611">
    <property type="entry name" value="Leu-rich_rpt"/>
</dbReference>
<evidence type="ECO:0000256" key="4">
    <source>
        <dbReference type="SAM" id="SignalP"/>
    </source>
</evidence>
<name>A0A7I8KF73_SPIIN</name>
<organism evidence="5 6">
    <name type="scientific">Spirodela intermedia</name>
    <name type="common">Intermediate duckweed</name>
    <dbReference type="NCBI Taxonomy" id="51605"/>
    <lineage>
        <taxon>Eukaryota</taxon>
        <taxon>Viridiplantae</taxon>
        <taxon>Streptophyta</taxon>
        <taxon>Embryophyta</taxon>
        <taxon>Tracheophyta</taxon>
        <taxon>Spermatophyta</taxon>
        <taxon>Magnoliopsida</taxon>
        <taxon>Liliopsida</taxon>
        <taxon>Araceae</taxon>
        <taxon>Lemnoideae</taxon>
        <taxon>Spirodela</taxon>
    </lineage>
</organism>
<dbReference type="SUPFAM" id="SSF52058">
    <property type="entry name" value="L domain-like"/>
    <property type="match status" value="1"/>
</dbReference>
<dbReference type="PANTHER" id="PTHR48007:SF4">
    <property type="entry name" value="LEUCINE-RICH REPEAT RECEPTOR-LIKE PROTEIN KINASE PXC1"/>
    <property type="match status" value="1"/>
</dbReference>
<keyword evidence="2" id="KW-0677">Repeat</keyword>
<dbReference type="InterPro" id="IPR032675">
    <property type="entry name" value="LRR_dom_sf"/>
</dbReference>
<feature type="compositionally biased region" description="Basic and acidic residues" evidence="3">
    <location>
        <begin position="323"/>
        <end position="335"/>
    </location>
</feature>
<dbReference type="AlphaFoldDB" id="A0A7I8KF73"/>
<feature type="compositionally biased region" description="Low complexity" evidence="3">
    <location>
        <begin position="243"/>
        <end position="257"/>
    </location>
</feature>
<evidence type="ECO:0000256" key="2">
    <source>
        <dbReference type="ARBA" id="ARBA00022737"/>
    </source>
</evidence>
<feature type="region of interest" description="Disordered" evidence="3">
    <location>
        <begin position="207"/>
        <end position="257"/>
    </location>
</feature>
<proteinExistence type="predicted"/>
<keyword evidence="1" id="KW-0433">Leucine-rich repeat</keyword>
<evidence type="ECO:0000313" key="6">
    <source>
        <dbReference type="Proteomes" id="UP000663760"/>
    </source>
</evidence>
<sequence length="356" mass="37767">MAVAVVSVVLLLSILLVSALHEPDSASLSLVIPLLGGGLSAQLRSSVSGGGVSLTTCRLPGVACARKRRGVLRAVSLSLPFHGLDGSLSPAIGRLSGLRELSLPGNLLSGEIPPEIAGCTRLQVLNLSGNTLSGQVPFEISSLSGLRALDISENKISGSLDFLAGLRNLERLSLGGNLFTGRIPPVLSSLRKLRFLHLTGNPGLRGPLLNLPPGEKAYSSGEPLSDRYKSEENSSRDDDRADAAATDLSPSPSASPPAKITPWQFVREYIISPLVMSIYQGIAVVIYHCLVDCWCGKRDNQEDPETELGEEHSVKQEGTPAEEPMKGADKHRSAVDDPIQSPDNNKEVYCVSVQIA</sequence>
<feature type="region of interest" description="Disordered" evidence="3">
    <location>
        <begin position="302"/>
        <end position="343"/>
    </location>
</feature>
<accession>A0A7I8KF73</accession>
<keyword evidence="4" id="KW-0732">Signal</keyword>
<feature type="chain" id="PRO_5029724136" evidence="4">
    <location>
        <begin position="20"/>
        <end position="356"/>
    </location>
</feature>
<evidence type="ECO:0000256" key="3">
    <source>
        <dbReference type="SAM" id="MobiDB-lite"/>
    </source>
</evidence>
<dbReference type="EMBL" id="LR746268">
    <property type="protein sequence ID" value="CAA7395896.1"/>
    <property type="molecule type" value="Genomic_DNA"/>
</dbReference>
<dbReference type="InterPro" id="IPR046959">
    <property type="entry name" value="PRK1-6/SRF4-like"/>
</dbReference>
<protein>
    <submittedName>
        <fullName evidence="5">Uncharacterized protein</fullName>
    </submittedName>
</protein>
<dbReference type="Pfam" id="PF00560">
    <property type="entry name" value="LRR_1"/>
    <property type="match status" value="1"/>
</dbReference>
<dbReference type="Pfam" id="PF13855">
    <property type="entry name" value="LRR_8"/>
    <property type="match status" value="1"/>
</dbReference>
<dbReference type="OrthoDB" id="694839at2759"/>
<feature type="signal peptide" evidence="4">
    <location>
        <begin position="1"/>
        <end position="19"/>
    </location>
</feature>
<dbReference type="Proteomes" id="UP000663760">
    <property type="component" value="Chromosome 5"/>
</dbReference>
<evidence type="ECO:0000256" key="1">
    <source>
        <dbReference type="ARBA" id="ARBA00022614"/>
    </source>
</evidence>
<keyword evidence="6" id="KW-1185">Reference proteome</keyword>
<feature type="compositionally biased region" description="Basic and acidic residues" evidence="3">
    <location>
        <begin position="224"/>
        <end position="242"/>
    </location>
</feature>
<evidence type="ECO:0000313" key="5">
    <source>
        <dbReference type="EMBL" id="CAA7395896.1"/>
    </source>
</evidence>